<dbReference type="InterPro" id="IPR003960">
    <property type="entry name" value="ATPase_AAA_CS"/>
</dbReference>
<dbReference type="Gene3D" id="1.10.8.60">
    <property type="match status" value="1"/>
</dbReference>
<dbReference type="GO" id="GO:0005874">
    <property type="term" value="C:microtubule"/>
    <property type="evidence" value="ECO:0007669"/>
    <property type="project" value="UniProtKB-KW"/>
</dbReference>
<evidence type="ECO:0000256" key="6">
    <source>
        <dbReference type="ARBA" id="ARBA00036378"/>
    </source>
</evidence>
<dbReference type="FunFam" id="1.20.58.80:FF:000019">
    <property type="entry name" value="AAA-type ATPase family protein"/>
    <property type="match status" value="1"/>
</dbReference>
<dbReference type="GO" id="GO:0008568">
    <property type="term" value="F:microtubule severing ATPase activity"/>
    <property type="evidence" value="ECO:0007669"/>
    <property type="project" value="UniProtKB-EC"/>
</dbReference>
<dbReference type="EMBL" id="AP020589">
    <property type="protein sequence ID" value="BBN68006.1"/>
    <property type="molecule type" value="Genomic_DNA"/>
</dbReference>
<dbReference type="Pfam" id="PF00004">
    <property type="entry name" value="AAA"/>
    <property type="match status" value="1"/>
</dbReference>
<feature type="domain" description="MIT" evidence="11">
    <location>
        <begin position="56"/>
        <end position="133"/>
    </location>
</feature>
<dbReference type="FunFam" id="1.10.8.60:FF:000066">
    <property type="entry name" value="AAA-type ATPase family protein"/>
    <property type="match status" value="1"/>
</dbReference>
<organism evidence="12">
    <name type="scientific">Prunus dulcis</name>
    <name type="common">Almond</name>
    <name type="synonym">Amygdalus dulcis</name>
    <dbReference type="NCBI Taxonomy" id="3755"/>
    <lineage>
        <taxon>Eukaryota</taxon>
        <taxon>Viridiplantae</taxon>
        <taxon>Streptophyta</taxon>
        <taxon>Embryophyta</taxon>
        <taxon>Tracheophyta</taxon>
        <taxon>Spermatophyta</taxon>
        <taxon>Magnoliopsida</taxon>
        <taxon>eudicotyledons</taxon>
        <taxon>Gunneridae</taxon>
        <taxon>Pentapetalae</taxon>
        <taxon>rosids</taxon>
        <taxon>fabids</taxon>
        <taxon>Rosales</taxon>
        <taxon>Rosaceae</taxon>
        <taxon>Amygdaloideae</taxon>
        <taxon>Amygdaleae</taxon>
        <taxon>Prunus</taxon>
    </lineage>
</organism>
<evidence type="ECO:0000256" key="3">
    <source>
        <dbReference type="ARBA" id="ARBA00022840"/>
    </source>
</evidence>
<sequence length="513" mass="56636">MSFLKGIIDSFGSVFSAASASYESHPNSDSPPNSSTMEGIAGPGASVSNERVAYKLRGYFDLAKDEIAKAVRAEEWGLVDDAIAHYNNAQRVLVEATSTPVPSYISPSEREKVKSYHQKISKWQGEVSERLQALSRRAGGTSVSKLKVSLDLCTIVLSQASNSTLAHAQTAVVKPTTSNARKHVLPKSPRPTTNRPEMRNQIQTNNIVSSKPVQETGGGYDAKLVEMINSAIVDRSPSVKWEDVAGLEKVKKTLMEMVILPTKRRDLFTGLRRPARGLLLFGPPGNGKTMLAKAVASESEATFFNVSASSLTSKWVGEAEKLVRTLFLVAISRQPSVIFMDEIDSIMSTRLANENDASRRLKSEFLIQFDGVTSNPNDLVIVIGATNKPQELDDAVLRRLVKRVYIPLPDLTARRLLLRHKLKGQAFSLPSGDLERLARETEGYSGSDLQALCEEAAMMPIRELGENILTIKANQVRPLRYEDFQKAMTVIRPSLSKSKWEDLERWNEDFGSN</sequence>
<reference evidence="12" key="1">
    <citation type="journal article" date="2019" name="Science">
        <title>Mutation of a bHLH transcription factor allowed almond domestication.</title>
        <authorList>
            <person name="Sanchez-Perez R."/>
            <person name="Pavan S."/>
            <person name="Mazzeo R."/>
            <person name="Moldovan C."/>
            <person name="Aiese Cigliano R."/>
            <person name="Del Cueto J."/>
            <person name="Ricciardi F."/>
            <person name="Lotti C."/>
            <person name="Ricciardi L."/>
            <person name="Dicenta F."/>
            <person name="Lopez-Marques R.L."/>
            <person name="Lindberg Moller B."/>
        </authorList>
    </citation>
    <scope>NUCLEOTIDE SEQUENCE</scope>
</reference>
<dbReference type="Pfam" id="PF17862">
    <property type="entry name" value="AAA_lid_3"/>
    <property type="match status" value="1"/>
</dbReference>
<keyword evidence="2 8" id="KW-0547">Nucleotide-binding</keyword>
<dbReference type="InterPro" id="IPR050304">
    <property type="entry name" value="MT-severing_AAA_ATPase"/>
</dbReference>
<keyword evidence="4" id="KW-0472">Membrane</keyword>
<dbReference type="InterPro" id="IPR003593">
    <property type="entry name" value="AAA+_ATPase"/>
</dbReference>
<dbReference type="GO" id="GO:0016887">
    <property type="term" value="F:ATP hydrolysis activity"/>
    <property type="evidence" value="ECO:0007669"/>
    <property type="project" value="InterPro"/>
</dbReference>
<dbReference type="PROSITE" id="PS00674">
    <property type="entry name" value="AAA"/>
    <property type="match status" value="1"/>
</dbReference>
<dbReference type="InterPro" id="IPR027417">
    <property type="entry name" value="P-loop_NTPase"/>
</dbReference>
<evidence type="ECO:0000256" key="7">
    <source>
        <dbReference type="ARBA" id="ARBA00038871"/>
    </source>
</evidence>
<keyword evidence="1" id="KW-0493">Microtubule</keyword>
<keyword evidence="5" id="KW-0413">Isomerase</keyword>
<dbReference type="PANTHER" id="PTHR23074:SF86">
    <property type="entry name" value="SPASTIN"/>
    <property type="match status" value="1"/>
</dbReference>
<dbReference type="Gene3D" id="1.20.58.80">
    <property type="entry name" value="Phosphotransferase system, lactose/cellobiose-type IIA subunit"/>
    <property type="match status" value="1"/>
</dbReference>
<evidence type="ECO:0000256" key="1">
    <source>
        <dbReference type="ARBA" id="ARBA00022701"/>
    </source>
</evidence>
<protein>
    <recommendedName>
        <fullName evidence="7">microtubule-severing ATPase</fullName>
        <ecNumber evidence="7">5.6.1.1</ecNumber>
    </recommendedName>
</protein>
<evidence type="ECO:0000259" key="11">
    <source>
        <dbReference type="SMART" id="SM00745"/>
    </source>
</evidence>
<gene>
    <name evidence="12" type="ORF">Prudu_252S000200</name>
</gene>
<dbReference type="CDD" id="cd02679">
    <property type="entry name" value="MIT_spastin"/>
    <property type="match status" value="1"/>
</dbReference>
<evidence type="ECO:0000313" key="12">
    <source>
        <dbReference type="EMBL" id="BBN68006.1"/>
    </source>
</evidence>
<dbReference type="EC" id="5.6.1.1" evidence="7"/>
<dbReference type="SMART" id="SM00745">
    <property type="entry name" value="MIT"/>
    <property type="match status" value="1"/>
</dbReference>
<feature type="region of interest" description="Disordered" evidence="9">
    <location>
        <begin position="175"/>
        <end position="197"/>
    </location>
</feature>
<feature type="region of interest" description="Disordered" evidence="9">
    <location>
        <begin position="22"/>
        <end position="43"/>
    </location>
</feature>
<dbReference type="SMART" id="SM00382">
    <property type="entry name" value="AAA"/>
    <property type="match status" value="1"/>
</dbReference>
<dbReference type="GO" id="GO:0005524">
    <property type="term" value="F:ATP binding"/>
    <property type="evidence" value="ECO:0007669"/>
    <property type="project" value="UniProtKB-KW"/>
</dbReference>
<dbReference type="InterPro" id="IPR041569">
    <property type="entry name" value="AAA_lid_3"/>
</dbReference>
<feature type="domain" description="AAA+ ATPase" evidence="10">
    <location>
        <begin position="274"/>
        <end position="410"/>
    </location>
</feature>
<dbReference type="SUPFAM" id="SSF52540">
    <property type="entry name" value="P-loop containing nucleoside triphosphate hydrolases"/>
    <property type="match status" value="1"/>
</dbReference>
<evidence type="ECO:0000256" key="8">
    <source>
        <dbReference type="RuleBase" id="RU003651"/>
    </source>
</evidence>
<keyword evidence="3 8" id="KW-0067">ATP-binding</keyword>
<dbReference type="Gene3D" id="3.40.50.300">
    <property type="entry name" value="P-loop containing nucleotide triphosphate hydrolases"/>
    <property type="match status" value="1"/>
</dbReference>
<proteinExistence type="inferred from homology"/>
<dbReference type="AlphaFoldDB" id="A0A5H2XZ57"/>
<evidence type="ECO:0000256" key="4">
    <source>
        <dbReference type="ARBA" id="ARBA00023136"/>
    </source>
</evidence>
<evidence type="ECO:0000256" key="2">
    <source>
        <dbReference type="ARBA" id="ARBA00022741"/>
    </source>
</evidence>
<comment type="similarity">
    <text evidence="8">Belongs to the AAA ATPase family.</text>
</comment>
<evidence type="ECO:0000256" key="5">
    <source>
        <dbReference type="ARBA" id="ARBA00023235"/>
    </source>
</evidence>
<name>A0A5H2XZ57_PRUDU</name>
<evidence type="ECO:0000256" key="9">
    <source>
        <dbReference type="SAM" id="MobiDB-lite"/>
    </source>
</evidence>
<dbReference type="InterPro" id="IPR003959">
    <property type="entry name" value="ATPase_AAA_core"/>
</dbReference>
<feature type="compositionally biased region" description="Low complexity" evidence="9">
    <location>
        <begin position="22"/>
        <end position="35"/>
    </location>
</feature>
<accession>A0A5H2XZ57</accession>
<dbReference type="InterPro" id="IPR007330">
    <property type="entry name" value="MIT_dom"/>
</dbReference>
<evidence type="ECO:0000259" key="10">
    <source>
        <dbReference type="SMART" id="SM00382"/>
    </source>
</evidence>
<dbReference type="PANTHER" id="PTHR23074">
    <property type="entry name" value="AAA DOMAIN-CONTAINING"/>
    <property type="match status" value="1"/>
</dbReference>
<comment type="catalytic activity">
    <reaction evidence="6">
        <text>n ATP + n H2O + a microtubule = n ADP + n phosphate + (n+1) alpha/beta tubulin heterodimers.</text>
        <dbReference type="EC" id="5.6.1.1"/>
    </reaction>
</comment>
<dbReference type="FunFam" id="3.40.50.300:FF:000958">
    <property type="entry name" value="Spastin, putative"/>
    <property type="match status" value="1"/>
</dbReference>